<accession>A0A0M8P4J5</accession>
<organism evidence="1 2">
    <name type="scientific">Penicillium nordicum</name>
    <dbReference type="NCBI Taxonomy" id="229535"/>
    <lineage>
        <taxon>Eukaryota</taxon>
        <taxon>Fungi</taxon>
        <taxon>Dikarya</taxon>
        <taxon>Ascomycota</taxon>
        <taxon>Pezizomycotina</taxon>
        <taxon>Eurotiomycetes</taxon>
        <taxon>Eurotiomycetidae</taxon>
        <taxon>Eurotiales</taxon>
        <taxon>Aspergillaceae</taxon>
        <taxon>Penicillium</taxon>
    </lineage>
</organism>
<dbReference type="EMBL" id="LHQQ01000082">
    <property type="protein sequence ID" value="KOS43387.1"/>
    <property type="molecule type" value="Genomic_DNA"/>
</dbReference>
<keyword evidence="2" id="KW-1185">Reference proteome</keyword>
<dbReference type="AlphaFoldDB" id="A0A0M8P4J5"/>
<name>A0A0M8P4J5_9EURO</name>
<evidence type="ECO:0000313" key="1">
    <source>
        <dbReference type="EMBL" id="KOS43387.1"/>
    </source>
</evidence>
<comment type="caution">
    <text evidence="1">The sequence shown here is derived from an EMBL/GenBank/DDBJ whole genome shotgun (WGS) entry which is preliminary data.</text>
</comment>
<proteinExistence type="predicted"/>
<sequence length="86" mass="9626">MVSLTRGFWQELFTRSLPIVIPICTSHGSRTAGADGRFRDMTGSAGSSTFEANPGLEPWNSFHFQKGKYPEVSPVKIWEGRTTRYS</sequence>
<reference evidence="1 2" key="1">
    <citation type="submission" date="2015-08" db="EMBL/GenBank/DDBJ databases">
        <title>Genome sequencing of Penicillium nordicum.</title>
        <authorList>
            <person name="Nguyen H.D."/>
            <person name="Seifert K.A."/>
        </authorList>
    </citation>
    <scope>NUCLEOTIDE SEQUENCE [LARGE SCALE GENOMIC DNA]</scope>
    <source>
        <strain evidence="1 2">DAOMC 185683</strain>
    </source>
</reference>
<gene>
    <name evidence="1" type="ORF">ACN38_g5698</name>
</gene>
<evidence type="ECO:0000313" key="2">
    <source>
        <dbReference type="Proteomes" id="UP000037696"/>
    </source>
</evidence>
<protein>
    <submittedName>
        <fullName evidence="1">Uncharacterized protein</fullName>
    </submittedName>
</protein>
<dbReference type="Proteomes" id="UP000037696">
    <property type="component" value="Unassembled WGS sequence"/>
</dbReference>